<sequence length="82" mass="9997">MRYPFSGLQVTIKLLKQSLFYKPIKYFPKMKKVLVLLNRLWENHDCPDFQKNDYAMSHGYNIRQLTIIRKEFFRSLIPLEIM</sequence>
<dbReference type="AlphaFoldDB" id="A0A2V2N4K0"/>
<dbReference type="EMBL" id="QGMZ01000014">
    <property type="protein sequence ID" value="PWR75024.1"/>
    <property type="molecule type" value="Genomic_DNA"/>
</dbReference>
<evidence type="ECO:0000313" key="1">
    <source>
        <dbReference type="EMBL" id="PWR75024.1"/>
    </source>
</evidence>
<organism evidence="1 2">
    <name type="scientific">Methanospirillum stamsii</name>
    <dbReference type="NCBI Taxonomy" id="1277351"/>
    <lineage>
        <taxon>Archaea</taxon>
        <taxon>Methanobacteriati</taxon>
        <taxon>Methanobacteriota</taxon>
        <taxon>Stenosarchaea group</taxon>
        <taxon>Methanomicrobia</taxon>
        <taxon>Methanomicrobiales</taxon>
        <taxon>Methanospirillaceae</taxon>
        <taxon>Methanospirillum</taxon>
    </lineage>
</organism>
<evidence type="ECO:0000313" key="2">
    <source>
        <dbReference type="Proteomes" id="UP000245934"/>
    </source>
</evidence>
<proteinExistence type="predicted"/>
<keyword evidence="2" id="KW-1185">Reference proteome</keyword>
<reference evidence="1 2" key="1">
    <citation type="submission" date="2018-05" db="EMBL/GenBank/DDBJ databases">
        <title>Draft genome of Methanospirillum stamsii Pt1.</title>
        <authorList>
            <person name="Dueholm M.S."/>
            <person name="Nielsen P.H."/>
            <person name="Bakmann L.F."/>
            <person name="Otzen D.E."/>
        </authorList>
    </citation>
    <scope>NUCLEOTIDE SEQUENCE [LARGE SCALE GENOMIC DNA]</scope>
    <source>
        <strain evidence="1 2">Pt1</strain>
    </source>
</reference>
<gene>
    <name evidence="1" type="ORF">DLD82_07325</name>
</gene>
<dbReference type="Proteomes" id="UP000245934">
    <property type="component" value="Unassembled WGS sequence"/>
</dbReference>
<accession>A0A2V2N4K0</accession>
<comment type="caution">
    <text evidence="1">The sequence shown here is derived from an EMBL/GenBank/DDBJ whole genome shotgun (WGS) entry which is preliminary data.</text>
</comment>
<name>A0A2V2N4K0_9EURY</name>
<protein>
    <submittedName>
        <fullName evidence="1">Uncharacterized protein</fullName>
    </submittedName>
</protein>